<proteinExistence type="inferred from homology"/>
<evidence type="ECO:0000256" key="4">
    <source>
        <dbReference type="ARBA" id="ARBA00012809"/>
    </source>
</evidence>
<name>A0A1E3XDN0_9BACT</name>
<comment type="pathway">
    <text evidence="1">Amino-acid biosynthesis; L-histidine biosynthesis; L-histidine from 5-phospho-alpha-D-ribose 1-diphosphate: step 5/9.</text>
</comment>
<keyword evidence="6 11" id="KW-0368">Histidine biosynthesis</keyword>
<evidence type="ECO:0000256" key="9">
    <source>
        <dbReference type="ARBA" id="ARBA00030264"/>
    </source>
</evidence>
<dbReference type="SUPFAM" id="SSF51366">
    <property type="entry name" value="Ribulose-phoshate binding barrel"/>
    <property type="match status" value="1"/>
</dbReference>
<evidence type="ECO:0000256" key="6">
    <source>
        <dbReference type="ARBA" id="ARBA00023102"/>
    </source>
</evidence>
<evidence type="ECO:0000256" key="10">
    <source>
        <dbReference type="ARBA" id="ARBA00047838"/>
    </source>
</evidence>
<dbReference type="Proteomes" id="UP000094056">
    <property type="component" value="Unassembled WGS sequence"/>
</dbReference>
<dbReference type="InterPro" id="IPR050064">
    <property type="entry name" value="IGPS_HisA/HisF"/>
</dbReference>
<keyword evidence="12" id="KW-0808">Transferase</keyword>
<evidence type="ECO:0000256" key="2">
    <source>
        <dbReference type="ARBA" id="ARBA00009667"/>
    </source>
</evidence>
<gene>
    <name evidence="12" type="primary">hisF</name>
    <name evidence="12" type="ORF">SCARUB_01108</name>
</gene>
<comment type="subunit">
    <text evidence="3">Heterodimer of HisH and HisF.</text>
</comment>
<dbReference type="UniPathway" id="UPA00031">
    <property type="reaction ID" value="UER00010"/>
</dbReference>
<dbReference type="Pfam" id="PF00977">
    <property type="entry name" value="His_biosynth"/>
    <property type="match status" value="1"/>
</dbReference>
<comment type="similarity">
    <text evidence="2 11">Belongs to the HisA/HisF family.</text>
</comment>
<dbReference type="Gene3D" id="3.20.20.70">
    <property type="entry name" value="Aldolase class I"/>
    <property type="match status" value="1"/>
</dbReference>
<dbReference type="InterPro" id="IPR004651">
    <property type="entry name" value="HisF"/>
</dbReference>
<evidence type="ECO:0000313" key="13">
    <source>
        <dbReference type="Proteomes" id="UP000094056"/>
    </source>
</evidence>
<dbReference type="GO" id="GO:0000105">
    <property type="term" value="P:L-histidine biosynthetic process"/>
    <property type="evidence" value="ECO:0007669"/>
    <property type="project" value="UniProtKB-UniPathway"/>
</dbReference>
<keyword evidence="7" id="KW-0456">Lyase</keyword>
<evidence type="ECO:0000256" key="3">
    <source>
        <dbReference type="ARBA" id="ARBA00011152"/>
    </source>
</evidence>
<dbReference type="GO" id="GO:0000107">
    <property type="term" value="F:imidazoleglycerol-phosphate synthase activity"/>
    <property type="evidence" value="ECO:0007669"/>
    <property type="project" value="InterPro"/>
</dbReference>
<dbReference type="InterPro" id="IPR011060">
    <property type="entry name" value="RibuloseP-bd_barrel"/>
</dbReference>
<organism evidence="12 13">
    <name type="scientific">Candidatus Scalindua rubra</name>
    <dbReference type="NCBI Taxonomy" id="1872076"/>
    <lineage>
        <taxon>Bacteria</taxon>
        <taxon>Pseudomonadati</taxon>
        <taxon>Planctomycetota</taxon>
        <taxon>Candidatus Brocadiia</taxon>
        <taxon>Candidatus Brocadiales</taxon>
        <taxon>Candidatus Scalinduaceae</taxon>
        <taxon>Candidatus Scalindua</taxon>
    </lineage>
</organism>
<evidence type="ECO:0000256" key="11">
    <source>
        <dbReference type="RuleBase" id="RU003657"/>
    </source>
</evidence>
<dbReference type="CDD" id="cd04731">
    <property type="entry name" value="HisF"/>
    <property type="match status" value="1"/>
</dbReference>
<evidence type="ECO:0000256" key="8">
    <source>
        <dbReference type="ARBA" id="ARBA00025475"/>
    </source>
</evidence>
<evidence type="ECO:0000256" key="5">
    <source>
        <dbReference type="ARBA" id="ARBA00022605"/>
    </source>
</evidence>
<dbReference type="InterPro" id="IPR013785">
    <property type="entry name" value="Aldolase_TIM"/>
</dbReference>
<dbReference type="PANTHER" id="PTHR21235">
    <property type="entry name" value="IMIDAZOLE GLYCEROL PHOSPHATE SYNTHASE SUBUNIT HISF/H IGP SYNTHASE SUBUNIT HISF/H"/>
    <property type="match status" value="1"/>
</dbReference>
<dbReference type="EMBL" id="MAYW01000020">
    <property type="protein sequence ID" value="ODS33751.1"/>
    <property type="molecule type" value="Genomic_DNA"/>
</dbReference>
<evidence type="ECO:0000256" key="7">
    <source>
        <dbReference type="ARBA" id="ARBA00023239"/>
    </source>
</evidence>
<comment type="function">
    <text evidence="8">IGPS catalyzes the conversion of PRFAR and glutamine to IGP, AICAR and glutamate. The HisF subunit catalyzes the cyclization activity that produces IGP and AICAR from PRFAR using the ammonia provided by the HisH subunit.</text>
</comment>
<dbReference type="PANTHER" id="PTHR21235:SF2">
    <property type="entry name" value="IMIDAZOLE GLYCEROL PHOSPHATE SYNTHASE HISHF"/>
    <property type="match status" value="1"/>
</dbReference>
<sequence>MLKKRLLASLIVSNGIVVQSIGFKKYLPVGRPHIAVEYLNYWGIDEIVLLDINATLEKREPDYDCILECAKYCFVPLTVGGGIRTVNQIRNVLSAGADKVSINSVFLENPDFISEAAAIFGEQCIVVSIDVYGGSVYSYKDKKTLNQSPVIFARKAEQCGAGEIFLNSVDRDGSKMGYDLDLIHIVTESVNIPVVACGGAGHPAHFHKALLVENLSGVAAGNYFHFTEHSVIVTKAYLESQKVSTRLNTYADYRDNNIDVNGRRTRKSDEVLQSLRFKDYPQEVI</sequence>
<keyword evidence="5 11" id="KW-0028">Amino-acid biosynthesis</keyword>
<dbReference type="AlphaFoldDB" id="A0A1E3XDN0"/>
<dbReference type="InterPro" id="IPR006062">
    <property type="entry name" value="His_biosynth"/>
</dbReference>
<accession>A0A1E3XDN0</accession>
<evidence type="ECO:0000256" key="1">
    <source>
        <dbReference type="ARBA" id="ARBA00005091"/>
    </source>
</evidence>
<comment type="catalytic activity">
    <reaction evidence="10">
        <text>5-[(5-phospho-1-deoxy-D-ribulos-1-ylimino)methylamino]-1-(5-phospho-beta-D-ribosyl)imidazole-4-carboxamide + L-glutamine = D-erythro-1-(imidazol-4-yl)glycerol 3-phosphate + 5-amino-1-(5-phospho-beta-D-ribosyl)imidazole-4-carboxamide + L-glutamate + H(+)</text>
        <dbReference type="Rhea" id="RHEA:24793"/>
        <dbReference type="ChEBI" id="CHEBI:15378"/>
        <dbReference type="ChEBI" id="CHEBI:29985"/>
        <dbReference type="ChEBI" id="CHEBI:58278"/>
        <dbReference type="ChEBI" id="CHEBI:58359"/>
        <dbReference type="ChEBI" id="CHEBI:58475"/>
        <dbReference type="ChEBI" id="CHEBI:58525"/>
        <dbReference type="EC" id="4.3.2.10"/>
    </reaction>
</comment>
<dbReference type="GO" id="GO:0016829">
    <property type="term" value="F:lyase activity"/>
    <property type="evidence" value="ECO:0007669"/>
    <property type="project" value="UniProtKB-KW"/>
</dbReference>
<dbReference type="PATRIC" id="fig|1872076.5.peg.1274"/>
<comment type="caution">
    <text evidence="12">The sequence shown here is derived from an EMBL/GenBank/DDBJ whole genome shotgun (WGS) entry which is preliminary data.</text>
</comment>
<protein>
    <recommendedName>
        <fullName evidence="4">imidazole glycerol-phosphate synthase</fullName>
        <ecNumber evidence="4">4.3.2.10</ecNumber>
    </recommendedName>
    <alternativeName>
        <fullName evidence="9">IGP synthase cyclase subunit</fullName>
    </alternativeName>
</protein>
<reference evidence="12 13" key="1">
    <citation type="submission" date="2016-07" db="EMBL/GenBank/DDBJ databases">
        <title>Draft genome of Scalindua rubra, obtained from a brine-seawater interface in the Red Sea, sheds light on salt adaptation in anammox bacteria.</title>
        <authorList>
            <person name="Speth D.R."/>
            <person name="Lagkouvardos I."/>
            <person name="Wang Y."/>
            <person name="Qian P.-Y."/>
            <person name="Dutilh B.E."/>
            <person name="Jetten M.S."/>
        </authorList>
    </citation>
    <scope>NUCLEOTIDE SEQUENCE [LARGE SCALE GENOMIC DNA]</scope>
    <source>
        <strain evidence="12">BSI-1</strain>
    </source>
</reference>
<keyword evidence="12" id="KW-0328">Glycosyltransferase</keyword>
<evidence type="ECO:0000313" key="12">
    <source>
        <dbReference type="EMBL" id="ODS33751.1"/>
    </source>
</evidence>
<dbReference type="EC" id="4.3.2.10" evidence="4"/>